<evidence type="ECO:0000256" key="4">
    <source>
        <dbReference type="ARBA" id="ARBA00022605"/>
    </source>
</evidence>
<keyword evidence="7 10" id="KW-0456">Lyase</keyword>
<dbReference type="PIRSF" id="PIRSF001500">
    <property type="entry name" value="Chor_mut_pdt_Ppr"/>
    <property type="match status" value="1"/>
</dbReference>
<dbReference type="EC" id="4.2.1.51" evidence="2 10"/>
<keyword evidence="6 10" id="KW-0584">Phenylalanine biosynthesis</keyword>
<sequence>MEMRKLAYLGPEGTFTEEALRIMSPDAERMPCPSVSAALDAVRREEADAAVVPLENSLEGGISSTLDELAWGQPLMIVAELLLPVRFSLLARPGTEIGHIKRVITHQAAQTQCRNFLARELPNAFVIAAASTAAAAQEVSLPGSPYDAAIGAAIAGEHYGLIEVASDIGDRSDTVTRFIQVTRPGPLPEPTGADRTSLVAYLADDHAGALLDMLSQFATRGINLTRIESRPTGDGIGQYFFHFDAEGHVSEARVGEALSGLHRISADVRFLGSYPRADGLSPRIRRGTTDVEFAEATEWLERIRKGT</sequence>
<proteinExistence type="predicted"/>
<comment type="pathway">
    <text evidence="1 10">Amino-acid biosynthesis; L-phenylalanine biosynthesis; phenylpyruvate from prephenate: step 1/1.</text>
</comment>
<dbReference type="CDD" id="cd13632">
    <property type="entry name" value="PBP2_Aa-PDT_like"/>
    <property type="match status" value="1"/>
</dbReference>
<evidence type="ECO:0000256" key="7">
    <source>
        <dbReference type="ARBA" id="ARBA00023239"/>
    </source>
</evidence>
<dbReference type="InterPro" id="IPR002912">
    <property type="entry name" value="ACT_dom"/>
</dbReference>
<comment type="catalytic activity">
    <reaction evidence="8 10">
        <text>prephenate + H(+) = 3-phenylpyruvate + CO2 + H2O</text>
        <dbReference type="Rhea" id="RHEA:21648"/>
        <dbReference type="ChEBI" id="CHEBI:15377"/>
        <dbReference type="ChEBI" id="CHEBI:15378"/>
        <dbReference type="ChEBI" id="CHEBI:16526"/>
        <dbReference type="ChEBI" id="CHEBI:18005"/>
        <dbReference type="ChEBI" id="CHEBI:29934"/>
        <dbReference type="EC" id="4.2.1.51"/>
    </reaction>
</comment>
<dbReference type="EMBL" id="BOOW01000038">
    <property type="protein sequence ID" value="GII95815.1"/>
    <property type="molecule type" value="Genomic_DNA"/>
</dbReference>
<dbReference type="CDD" id="cd04905">
    <property type="entry name" value="ACT_CM-PDT"/>
    <property type="match status" value="1"/>
</dbReference>
<gene>
    <name evidence="10" type="primary">pheA</name>
    <name evidence="13" type="ORF">Ssi02_60460</name>
</gene>
<evidence type="ECO:0000256" key="6">
    <source>
        <dbReference type="ARBA" id="ARBA00023222"/>
    </source>
</evidence>
<dbReference type="GO" id="GO:0009094">
    <property type="term" value="P:L-phenylalanine biosynthetic process"/>
    <property type="evidence" value="ECO:0007669"/>
    <property type="project" value="UniProtKB-KW"/>
</dbReference>
<dbReference type="GO" id="GO:0004664">
    <property type="term" value="F:prephenate dehydratase activity"/>
    <property type="evidence" value="ECO:0007669"/>
    <property type="project" value="UniProtKB-UniRule"/>
</dbReference>
<dbReference type="InterPro" id="IPR008242">
    <property type="entry name" value="Chor_mutase/pphenate_deHydtase"/>
</dbReference>
<keyword evidence="4 10" id="KW-0028">Amino-acid biosynthesis</keyword>
<keyword evidence="5 10" id="KW-0057">Aromatic amino acid biosynthesis</keyword>
<dbReference type="PROSITE" id="PS51671">
    <property type="entry name" value="ACT"/>
    <property type="match status" value="1"/>
</dbReference>
<keyword evidence="14" id="KW-1185">Reference proteome</keyword>
<dbReference type="FunFam" id="3.40.190.10:FF:000064">
    <property type="entry name" value="Prephenate dehydratase"/>
    <property type="match status" value="1"/>
</dbReference>
<dbReference type="Pfam" id="PF00800">
    <property type="entry name" value="PDT"/>
    <property type="match status" value="1"/>
</dbReference>
<dbReference type="SUPFAM" id="SSF55021">
    <property type="entry name" value="ACT-like"/>
    <property type="match status" value="1"/>
</dbReference>
<evidence type="ECO:0000313" key="14">
    <source>
        <dbReference type="Proteomes" id="UP000606172"/>
    </source>
</evidence>
<dbReference type="PROSITE" id="PS00857">
    <property type="entry name" value="PREPHENATE_DEHYDR_1"/>
    <property type="match status" value="1"/>
</dbReference>
<evidence type="ECO:0000256" key="9">
    <source>
        <dbReference type="PIRSR" id="PIRSR001500-2"/>
    </source>
</evidence>
<evidence type="ECO:0000256" key="10">
    <source>
        <dbReference type="RuleBase" id="RU361254"/>
    </source>
</evidence>
<evidence type="ECO:0000256" key="1">
    <source>
        <dbReference type="ARBA" id="ARBA00004741"/>
    </source>
</evidence>
<evidence type="ECO:0000256" key="5">
    <source>
        <dbReference type="ARBA" id="ARBA00023141"/>
    </source>
</evidence>
<dbReference type="InterPro" id="IPR045865">
    <property type="entry name" value="ACT-like_dom_sf"/>
</dbReference>
<evidence type="ECO:0000256" key="2">
    <source>
        <dbReference type="ARBA" id="ARBA00013147"/>
    </source>
</evidence>
<organism evidence="13 14">
    <name type="scientific">Sinosporangium siamense</name>
    <dbReference type="NCBI Taxonomy" id="1367973"/>
    <lineage>
        <taxon>Bacteria</taxon>
        <taxon>Bacillati</taxon>
        <taxon>Actinomycetota</taxon>
        <taxon>Actinomycetes</taxon>
        <taxon>Streptosporangiales</taxon>
        <taxon>Streptosporangiaceae</taxon>
        <taxon>Sinosporangium</taxon>
    </lineage>
</organism>
<name>A0A919RL39_9ACTN</name>
<dbReference type="Gene3D" id="3.30.70.260">
    <property type="match status" value="1"/>
</dbReference>
<dbReference type="PANTHER" id="PTHR21022:SF19">
    <property type="entry name" value="PREPHENATE DEHYDRATASE-RELATED"/>
    <property type="match status" value="1"/>
</dbReference>
<dbReference type="InterPro" id="IPR001086">
    <property type="entry name" value="Preph_deHydtase"/>
</dbReference>
<dbReference type="PANTHER" id="PTHR21022">
    <property type="entry name" value="PREPHENATE DEHYDRATASE P PROTEIN"/>
    <property type="match status" value="1"/>
</dbReference>
<evidence type="ECO:0000259" key="12">
    <source>
        <dbReference type="PROSITE" id="PS51671"/>
    </source>
</evidence>
<dbReference type="InterPro" id="IPR018528">
    <property type="entry name" value="Preph_deHydtase_CS"/>
</dbReference>
<dbReference type="PROSITE" id="PS51171">
    <property type="entry name" value="PREPHENATE_DEHYDR_3"/>
    <property type="match status" value="1"/>
</dbReference>
<accession>A0A919RL39</accession>
<dbReference type="Gene3D" id="3.40.190.10">
    <property type="entry name" value="Periplasmic binding protein-like II"/>
    <property type="match status" value="2"/>
</dbReference>
<evidence type="ECO:0000313" key="13">
    <source>
        <dbReference type="EMBL" id="GII95815.1"/>
    </source>
</evidence>
<dbReference type="Proteomes" id="UP000606172">
    <property type="component" value="Unassembled WGS sequence"/>
</dbReference>
<dbReference type="SUPFAM" id="SSF53850">
    <property type="entry name" value="Periplasmic binding protein-like II"/>
    <property type="match status" value="1"/>
</dbReference>
<dbReference type="PROSITE" id="PS00858">
    <property type="entry name" value="PREPHENATE_DEHYDR_2"/>
    <property type="match status" value="1"/>
</dbReference>
<dbReference type="AlphaFoldDB" id="A0A919RL39"/>
<reference evidence="13" key="1">
    <citation type="submission" date="2021-01" db="EMBL/GenBank/DDBJ databases">
        <title>Whole genome shotgun sequence of Sinosporangium siamense NBRC 109515.</title>
        <authorList>
            <person name="Komaki H."/>
            <person name="Tamura T."/>
        </authorList>
    </citation>
    <scope>NUCLEOTIDE SEQUENCE</scope>
    <source>
        <strain evidence="13">NBRC 109515</strain>
    </source>
</reference>
<dbReference type="GO" id="GO:0005737">
    <property type="term" value="C:cytoplasm"/>
    <property type="evidence" value="ECO:0007669"/>
    <property type="project" value="TreeGrafter"/>
</dbReference>
<protein>
    <recommendedName>
        <fullName evidence="3 10">Prephenate dehydratase</fullName>
        <shortName evidence="10">PDT</shortName>
        <ecNumber evidence="2 10">4.2.1.51</ecNumber>
    </recommendedName>
</protein>
<dbReference type="FunFam" id="3.30.70.260:FF:000012">
    <property type="entry name" value="Prephenate dehydratase"/>
    <property type="match status" value="1"/>
</dbReference>
<feature type="domain" description="ACT" evidence="12">
    <location>
        <begin position="198"/>
        <end position="275"/>
    </location>
</feature>
<comment type="caution">
    <text evidence="13">The sequence shown here is derived from an EMBL/GenBank/DDBJ whole genome shotgun (WGS) entry which is preliminary data.</text>
</comment>
<dbReference type="NCBIfam" id="NF008865">
    <property type="entry name" value="PRK11898.1"/>
    <property type="match status" value="1"/>
</dbReference>
<dbReference type="Pfam" id="PF01842">
    <property type="entry name" value="ACT"/>
    <property type="match status" value="1"/>
</dbReference>
<evidence type="ECO:0000259" key="11">
    <source>
        <dbReference type="PROSITE" id="PS51171"/>
    </source>
</evidence>
<feature type="domain" description="Prephenate dehydratase" evidence="11">
    <location>
        <begin position="5"/>
        <end position="183"/>
    </location>
</feature>
<feature type="site" description="Essential for prephenate dehydratase activity" evidence="9">
    <location>
        <position position="176"/>
    </location>
</feature>
<evidence type="ECO:0000256" key="8">
    <source>
        <dbReference type="ARBA" id="ARBA00047848"/>
    </source>
</evidence>
<evidence type="ECO:0000256" key="3">
    <source>
        <dbReference type="ARBA" id="ARBA00021872"/>
    </source>
</evidence>